<dbReference type="CDD" id="cd03349">
    <property type="entry name" value="LbH_XAT"/>
    <property type="match status" value="1"/>
</dbReference>
<protein>
    <submittedName>
        <fullName evidence="5">CatB-related O-acetyltransferase</fullName>
    </submittedName>
</protein>
<accession>A0ABP8IQ35</accession>
<dbReference type="InterPro" id="IPR050179">
    <property type="entry name" value="Trans_hexapeptide_repeat"/>
</dbReference>
<gene>
    <name evidence="5" type="ORF">GCM10023185_34750</name>
</gene>
<reference evidence="6" key="1">
    <citation type="journal article" date="2019" name="Int. J. Syst. Evol. Microbiol.">
        <title>The Global Catalogue of Microorganisms (GCM) 10K type strain sequencing project: providing services to taxonomists for standard genome sequencing and annotation.</title>
        <authorList>
            <consortium name="The Broad Institute Genomics Platform"/>
            <consortium name="The Broad Institute Genome Sequencing Center for Infectious Disease"/>
            <person name="Wu L."/>
            <person name="Ma J."/>
        </authorList>
    </citation>
    <scope>NUCLEOTIDE SEQUENCE [LARGE SCALE GENOMIC DNA]</scope>
    <source>
        <strain evidence="6">JCM 17923</strain>
    </source>
</reference>
<evidence type="ECO:0000256" key="1">
    <source>
        <dbReference type="ARBA" id="ARBA00007274"/>
    </source>
</evidence>
<dbReference type="Pfam" id="PF00132">
    <property type="entry name" value="Hexapep"/>
    <property type="match status" value="1"/>
</dbReference>
<name>A0ABP8IQ35_9BACT</name>
<evidence type="ECO:0000313" key="5">
    <source>
        <dbReference type="EMBL" id="GAA4364881.1"/>
    </source>
</evidence>
<comment type="similarity">
    <text evidence="1">Belongs to the transferase hexapeptide repeat family.</text>
</comment>
<dbReference type="PANTHER" id="PTHR43300:SF11">
    <property type="entry name" value="ACETYLTRANSFERASE RV3034C-RELATED"/>
    <property type="match status" value="1"/>
</dbReference>
<comment type="caution">
    <text evidence="5">The sequence shown here is derived from an EMBL/GenBank/DDBJ whole genome shotgun (WGS) entry which is preliminary data.</text>
</comment>
<dbReference type="EMBL" id="BAABGZ010000072">
    <property type="protein sequence ID" value="GAA4364881.1"/>
    <property type="molecule type" value="Genomic_DNA"/>
</dbReference>
<organism evidence="5 6">
    <name type="scientific">Hymenobacter saemangeumensis</name>
    <dbReference type="NCBI Taxonomy" id="1084522"/>
    <lineage>
        <taxon>Bacteria</taxon>
        <taxon>Pseudomonadati</taxon>
        <taxon>Bacteroidota</taxon>
        <taxon>Cytophagia</taxon>
        <taxon>Cytophagales</taxon>
        <taxon>Hymenobacteraceae</taxon>
        <taxon>Hymenobacter</taxon>
    </lineage>
</organism>
<dbReference type="SUPFAM" id="SSF51161">
    <property type="entry name" value="Trimeric LpxA-like enzymes"/>
    <property type="match status" value="1"/>
</dbReference>
<keyword evidence="2" id="KW-0808">Transferase</keyword>
<dbReference type="InterPro" id="IPR001451">
    <property type="entry name" value="Hexapep"/>
</dbReference>
<evidence type="ECO:0000256" key="3">
    <source>
        <dbReference type="ARBA" id="ARBA00022737"/>
    </source>
</evidence>
<dbReference type="InterPro" id="IPR018357">
    <property type="entry name" value="Hexapep_transf_CS"/>
</dbReference>
<sequence length="214" mass="23445">MPLPSTFGPHPDTLHPAGGQQRLVFLKNIIQSPQIEVGDYTYYDDPEDVGNFERNVLYHFPFIGDKLIIGRYCMLAAGVRFVMNGGNHRTAGFSSYPFAVFGQGWEHAFPLSDFPVKGDTVVGHDVWIGHDALIMPGVQVGNGAIIATRAVVTRDVPAFAVVAGNPATVVRMRFDADTIARLEALAWWHWDAEKLARNLPAVCGSDLAALEQAR</sequence>
<dbReference type="Proteomes" id="UP001501153">
    <property type="component" value="Unassembled WGS sequence"/>
</dbReference>
<keyword evidence="6" id="KW-1185">Reference proteome</keyword>
<dbReference type="Gene3D" id="2.160.10.10">
    <property type="entry name" value="Hexapeptide repeat proteins"/>
    <property type="match status" value="1"/>
</dbReference>
<dbReference type="InterPro" id="IPR011004">
    <property type="entry name" value="Trimer_LpxA-like_sf"/>
</dbReference>
<keyword evidence="3" id="KW-0677">Repeat</keyword>
<keyword evidence="4" id="KW-0012">Acyltransferase</keyword>
<evidence type="ECO:0000256" key="2">
    <source>
        <dbReference type="ARBA" id="ARBA00022679"/>
    </source>
</evidence>
<dbReference type="PROSITE" id="PS00101">
    <property type="entry name" value="HEXAPEP_TRANSFERASES"/>
    <property type="match status" value="1"/>
</dbReference>
<proteinExistence type="inferred from homology"/>
<dbReference type="PANTHER" id="PTHR43300">
    <property type="entry name" value="ACETYLTRANSFERASE"/>
    <property type="match status" value="1"/>
</dbReference>
<evidence type="ECO:0000256" key="4">
    <source>
        <dbReference type="ARBA" id="ARBA00023315"/>
    </source>
</evidence>
<dbReference type="RefSeq" id="WP_345237381.1">
    <property type="nucleotide sequence ID" value="NZ_BAABGZ010000072.1"/>
</dbReference>
<evidence type="ECO:0000313" key="6">
    <source>
        <dbReference type="Proteomes" id="UP001501153"/>
    </source>
</evidence>